<evidence type="ECO:0000259" key="3">
    <source>
        <dbReference type="Pfam" id="PF13439"/>
    </source>
</evidence>
<reference evidence="4" key="1">
    <citation type="submission" date="2014-05" db="EMBL/GenBank/DDBJ databases">
        <authorList>
            <person name="Urmite Genomes"/>
        </authorList>
    </citation>
    <scope>NUCLEOTIDE SEQUENCE</scope>
    <source>
        <strain evidence="4">DSM 44074</strain>
    </source>
</reference>
<evidence type="ECO:0000256" key="1">
    <source>
        <dbReference type="ARBA" id="ARBA00022676"/>
    </source>
</evidence>
<keyword evidence="1" id="KW-0328">Glycosyltransferase</keyword>
<dbReference type="Pfam" id="PF13692">
    <property type="entry name" value="Glyco_trans_1_4"/>
    <property type="match status" value="1"/>
</dbReference>
<evidence type="ECO:0000313" key="5">
    <source>
        <dbReference type="Proteomes" id="UP000028864"/>
    </source>
</evidence>
<dbReference type="EMBL" id="LK021342">
    <property type="protein sequence ID" value="CDQ46942.1"/>
    <property type="molecule type" value="Genomic_DNA"/>
</dbReference>
<reference evidence="4" key="2">
    <citation type="submission" date="2015-09" db="EMBL/GenBank/DDBJ databases">
        <title>Draft genome sequence of Mycobacterium neoaurum DSM 44074.</title>
        <authorList>
            <person name="Croce O."/>
            <person name="Robert C."/>
            <person name="Raoult D."/>
            <person name="Drancourt M."/>
        </authorList>
    </citation>
    <scope>NUCLEOTIDE SEQUENCE</scope>
    <source>
        <strain evidence="4">DSM 44074</strain>
    </source>
</reference>
<accession>A0AAV2WRX5</accession>
<proteinExistence type="predicted"/>
<dbReference type="RefSeq" id="WP_081843367.1">
    <property type="nucleotide sequence ID" value="NZ_LK021342.1"/>
</dbReference>
<keyword evidence="2 4" id="KW-0808">Transferase</keyword>
<sequence>MNDDHEQIGQKSIWIIQPYVPTYRVAFFEHLADRLRRQGIDLHVAAGSPTGEQAERGDSVRPDWLVPIATRKIGPAVLSLAWPHYRHSEAVIFPHQGTWLELNVLLFFRRFIFRSGRVGVWGHIASYIADANCLDAAIERWQLRRTDRVLAYTDGGAEYARAVGLDQSQITVLANSIDTGELEAALDSIESEEVKQFQFRFDLDPKSTVAYIGGLDKSKRVDILVEALEDLWDEDPSIRVLIGGRGADSGLLEFAEKRGQVILLGYVGPREKALIARTARLLVNPGRVGLIAVDALLMGLPIVTASRKYHAPEIEYLTEGETLFFSAETGLDLARTICSLLREPPSKSAVQKLPTLDNFVSNYVRAVEEILR</sequence>
<dbReference type="SUPFAM" id="SSF53756">
    <property type="entry name" value="UDP-Glycosyltransferase/glycogen phosphorylase"/>
    <property type="match status" value="1"/>
</dbReference>
<protein>
    <submittedName>
        <fullName evidence="4">Glycosyl transferase</fullName>
    </submittedName>
</protein>
<dbReference type="InterPro" id="IPR028098">
    <property type="entry name" value="Glyco_trans_4-like_N"/>
</dbReference>
<dbReference type="AlphaFoldDB" id="A0AAV2WRX5"/>
<evidence type="ECO:0000256" key="2">
    <source>
        <dbReference type="ARBA" id="ARBA00022679"/>
    </source>
</evidence>
<name>A0AAV2WRX5_MYCNE</name>
<evidence type="ECO:0000313" key="4">
    <source>
        <dbReference type="EMBL" id="CDQ46942.1"/>
    </source>
</evidence>
<feature type="domain" description="Glycosyltransferase subfamily 4-like N-terminal" evidence="3">
    <location>
        <begin position="29"/>
        <end position="179"/>
    </location>
</feature>
<dbReference type="GO" id="GO:0016757">
    <property type="term" value="F:glycosyltransferase activity"/>
    <property type="evidence" value="ECO:0007669"/>
    <property type="project" value="UniProtKB-KW"/>
</dbReference>
<dbReference type="CDD" id="cd03801">
    <property type="entry name" value="GT4_PimA-like"/>
    <property type="match status" value="1"/>
</dbReference>
<dbReference type="Proteomes" id="UP000028864">
    <property type="component" value="Unassembled WGS sequence"/>
</dbReference>
<dbReference type="Gene3D" id="3.40.50.2000">
    <property type="entry name" value="Glycogen Phosphorylase B"/>
    <property type="match status" value="2"/>
</dbReference>
<gene>
    <name evidence="4" type="ORF">BN1047_04856</name>
</gene>
<dbReference type="Pfam" id="PF13439">
    <property type="entry name" value="Glyco_transf_4"/>
    <property type="match status" value="1"/>
</dbReference>
<dbReference type="PANTHER" id="PTHR12526">
    <property type="entry name" value="GLYCOSYLTRANSFERASE"/>
    <property type="match status" value="1"/>
</dbReference>
<organism evidence="4 5">
    <name type="scientific">Mycolicibacterium neoaurum</name>
    <name type="common">Mycobacterium neoaurum</name>
    <dbReference type="NCBI Taxonomy" id="1795"/>
    <lineage>
        <taxon>Bacteria</taxon>
        <taxon>Bacillati</taxon>
        <taxon>Actinomycetota</taxon>
        <taxon>Actinomycetes</taxon>
        <taxon>Mycobacteriales</taxon>
        <taxon>Mycobacteriaceae</taxon>
        <taxon>Mycolicibacterium</taxon>
    </lineage>
</organism>